<dbReference type="RefSeq" id="XP_001446661.1">
    <property type="nucleotide sequence ID" value="XM_001446624.1"/>
</dbReference>
<dbReference type="HOGENOM" id="CLU_470512_0_0_1"/>
<evidence type="ECO:0000313" key="1">
    <source>
        <dbReference type="EMBL" id="CAK79264.1"/>
    </source>
</evidence>
<dbReference type="GeneID" id="5032446"/>
<sequence length="580" mass="69008">MGSSASSRINEFQKIEADLKLTTLPELDKLLIVAQDLLKYTEQLRQRIVSYHDLMMRIVKLQSYKNVTLVDAFKIWYLCALVCNDSKGDSVQFECKIENFDQEFASESLKKLMNFVWTLIYKQGSVVAFAIEDKFVQDEKEQLIICDTGICGDFKLQLWPFLCSSFLCYLRSAYRLAPFLEEKINSQINLIRKYLDVHKAEKLTKSINQQALTRLCEHLKYFGQLVDRYHQEVKTFTSKYKQIMVEMHPLSQEVLRQEGNQNYIFNDERTILKSKIQDIVRKYAPEYELKETALMQNEIRLKQQRRKVKPKTKLERRRTEQAALTFPTTYHWVGHEYFDTFFSAQSLTLSELEECRAQGEEARKKLFKITGVNQWRDKTIKSVFECLTWMLSAELNKNLKQSELKLLKEEPWIHFIGQKKHKFNDISRDIVTHLKVWLKYFSPIRYQRICNYYQDFLKRQRELQKNKFEFHHLVRDLPPQNQYNALSSFTKNIRVNETYISKIEKLFEMTIESSGKMGEELYDSWQEIVDQADSIKYQIGTPFNEFIKEFRPNTLAELDQLQNRKAERKQTKLSIACIEI</sequence>
<proteinExistence type="predicted"/>
<dbReference type="KEGG" id="ptm:GSPATT00014231001"/>
<dbReference type="InParanoid" id="A0D897"/>
<evidence type="ECO:0000313" key="2">
    <source>
        <dbReference type="Proteomes" id="UP000000600"/>
    </source>
</evidence>
<protein>
    <submittedName>
        <fullName evidence="1">Uncharacterized protein</fullName>
    </submittedName>
</protein>
<dbReference type="EMBL" id="CT868319">
    <property type="protein sequence ID" value="CAK79264.1"/>
    <property type="molecule type" value="Genomic_DNA"/>
</dbReference>
<gene>
    <name evidence="1" type="ORF">GSPATT00014231001</name>
</gene>
<keyword evidence="2" id="KW-1185">Reference proteome</keyword>
<name>A0D897_PARTE</name>
<dbReference type="OMA" id="YIFNDER"/>
<reference evidence="1 2" key="1">
    <citation type="journal article" date="2006" name="Nature">
        <title>Global trends of whole-genome duplications revealed by the ciliate Paramecium tetraurelia.</title>
        <authorList>
            <consortium name="Genoscope"/>
            <person name="Aury J.-M."/>
            <person name="Jaillon O."/>
            <person name="Duret L."/>
            <person name="Noel B."/>
            <person name="Jubin C."/>
            <person name="Porcel B.M."/>
            <person name="Segurens B."/>
            <person name="Daubin V."/>
            <person name="Anthouard V."/>
            <person name="Aiach N."/>
            <person name="Arnaiz O."/>
            <person name="Billaut A."/>
            <person name="Beisson J."/>
            <person name="Blanc I."/>
            <person name="Bouhouche K."/>
            <person name="Camara F."/>
            <person name="Duharcourt S."/>
            <person name="Guigo R."/>
            <person name="Gogendeau D."/>
            <person name="Katinka M."/>
            <person name="Keller A.-M."/>
            <person name="Kissmehl R."/>
            <person name="Klotz C."/>
            <person name="Koll F."/>
            <person name="Le Moue A."/>
            <person name="Lepere C."/>
            <person name="Malinsky S."/>
            <person name="Nowacki M."/>
            <person name="Nowak J.K."/>
            <person name="Plattner H."/>
            <person name="Poulain J."/>
            <person name="Ruiz F."/>
            <person name="Serrano V."/>
            <person name="Zagulski M."/>
            <person name="Dessen P."/>
            <person name="Betermier M."/>
            <person name="Weissenbach J."/>
            <person name="Scarpelli C."/>
            <person name="Schachter V."/>
            <person name="Sperling L."/>
            <person name="Meyer E."/>
            <person name="Cohen J."/>
            <person name="Wincker P."/>
        </authorList>
    </citation>
    <scope>NUCLEOTIDE SEQUENCE [LARGE SCALE GENOMIC DNA]</scope>
    <source>
        <strain evidence="1 2">Stock d4-2</strain>
    </source>
</reference>
<dbReference type="AlphaFoldDB" id="A0D897"/>
<organism evidence="1 2">
    <name type="scientific">Paramecium tetraurelia</name>
    <dbReference type="NCBI Taxonomy" id="5888"/>
    <lineage>
        <taxon>Eukaryota</taxon>
        <taxon>Sar</taxon>
        <taxon>Alveolata</taxon>
        <taxon>Ciliophora</taxon>
        <taxon>Intramacronucleata</taxon>
        <taxon>Oligohymenophorea</taxon>
        <taxon>Peniculida</taxon>
        <taxon>Parameciidae</taxon>
        <taxon>Paramecium</taxon>
    </lineage>
</organism>
<dbReference type="OrthoDB" id="291633at2759"/>
<dbReference type="Proteomes" id="UP000000600">
    <property type="component" value="Unassembled WGS sequence"/>
</dbReference>
<accession>A0D897</accession>